<sequence>MNLWDRLSLTAKEDLRVDLSDAKGVAGGVLAAKLLTKRVELKPRTWVQIRGEVQIPNLGQNGGDQNRDQNDEGSSANQNQGPRSSQVAEPTRSAADARAAKLEEELKEMREQMREMKNEYSLPTKFKIPQLETFDRLKDPLDYLDSFKTVMYLQGVSDEIMCRAFPTNLRGSARVWFNQLETGSIDTFAQLSRAFIDNFIGGWRSARLANYLFNIWQREGELLRSYVQHFNKEAVQIDEPNEYVALTAFNAGLQMGDFLFQLSRDEFPSKKRKEPEDQQFEFSKSRLSKSDYLKIDRKNIQDDLALKWPGKLRSNLARRFKDLYCRFHRDHGHITEDCYVLKEQIEVLIRQGKLRKKAYTRQAHNILVTQRPRKNVKMEDQIITFIEDDARGIHQPHDDALVVTMNIVGFITKQVLIDNGSLADIIYLPAYQQMKIDKERLRPMDIPLVGFTGDKIKPLGIVSLIIEAGTYPKQVRASVELLVVDCPSTYNLIIGCPTLNKLRAVTSTYHLLVQFPTEHGIGELKGDQAIAKECYFASLVLETRHQIMAINEGQKLIEPTEELEVAVLDDEKPNKTTNIGTRMDGRLRESIIEFLKSNLDIFAWTHDNMPGATYQRLMNKMFHNQIGRNVEVYIDDMLVKSKDEVNHLDDLEETFKTLRQYRMKLNPSNPSKQGEPLSLYLAISPTAVSSALIREKDGMQLPVYYTSKAFQGAEERYPVMEKLALALVIVARKLCPYFQAYTIIVLTNHPIWQVNSEIETKEDRMTKYLNLVRDALTGFDDVNIVQIPREQNTEADALAKLAFSEQAIDQQIKIQHSPSHEREKVNLININNSWKTPIIKYLEDGTLPTDVVEVRKLKIRATRFILMHEILYRRGFSLPYLRCLDKLETEYVMREVHEGICGNHSGARSLVHKLVRAGYY</sequence>
<dbReference type="InterPro" id="IPR036397">
    <property type="entry name" value="RNaseH_sf"/>
</dbReference>
<dbReference type="GO" id="GO:0004519">
    <property type="term" value="F:endonuclease activity"/>
    <property type="evidence" value="ECO:0007669"/>
    <property type="project" value="UniProtKB-KW"/>
</dbReference>
<evidence type="ECO:0000259" key="9">
    <source>
        <dbReference type="Pfam" id="PF03732"/>
    </source>
</evidence>
<name>A0A2N9J2B1_FAGSY</name>
<evidence type="ECO:0000259" key="10">
    <source>
        <dbReference type="Pfam" id="PF17917"/>
    </source>
</evidence>
<organism evidence="11">
    <name type="scientific">Fagus sylvatica</name>
    <name type="common">Beechnut</name>
    <dbReference type="NCBI Taxonomy" id="28930"/>
    <lineage>
        <taxon>Eukaryota</taxon>
        <taxon>Viridiplantae</taxon>
        <taxon>Streptophyta</taxon>
        <taxon>Embryophyta</taxon>
        <taxon>Tracheophyta</taxon>
        <taxon>Spermatophyta</taxon>
        <taxon>Magnoliopsida</taxon>
        <taxon>eudicotyledons</taxon>
        <taxon>Gunneridae</taxon>
        <taxon>Pentapetalae</taxon>
        <taxon>rosids</taxon>
        <taxon>fabids</taxon>
        <taxon>Fagales</taxon>
        <taxon>Fagaceae</taxon>
        <taxon>Fagus</taxon>
    </lineage>
</organism>
<evidence type="ECO:0000256" key="7">
    <source>
        <dbReference type="SAM" id="MobiDB-lite"/>
    </source>
</evidence>
<dbReference type="Pfam" id="PF03732">
    <property type="entry name" value="Retrotrans_gag"/>
    <property type="match status" value="1"/>
</dbReference>
<accession>A0A2N9J2B1</accession>
<keyword evidence="1" id="KW-0808">Transferase</keyword>
<reference evidence="11" key="1">
    <citation type="submission" date="2018-02" db="EMBL/GenBank/DDBJ databases">
        <authorList>
            <person name="Cohen D.B."/>
            <person name="Kent A.D."/>
        </authorList>
    </citation>
    <scope>NUCLEOTIDE SEQUENCE</scope>
</reference>
<evidence type="ECO:0000256" key="5">
    <source>
        <dbReference type="ARBA" id="ARBA00022801"/>
    </source>
</evidence>
<gene>
    <name evidence="11" type="ORF">FSB_LOCUS58461</name>
</gene>
<dbReference type="EMBL" id="OIVN01006324">
    <property type="protein sequence ID" value="SPD30579.1"/>
    <property type="molecule type" value="Genomic_DNA"/>
</dbReference>
<dbReference type="GO" id="GO:0003676">
    <property type="term" value="F:nucleic acid binding"/>
    <property type="evidence" value="ECO:0007669"/>
    <property type="project" value="InterPro"/>
</dbReference>
<feature type="domain" description="Reverse transcriptase RNase H-like" evidence="10">
    <location>
        <begin position="675"/>
        <end position="769"/>
    </location>
</feature>
<keyword evidence="2" id="KW-0548">Nucleotidyltransferase</keyword>
<evidence type="ECO:0000256" key="3">
    <source>
        <dbReference type="ARBA" id="ARBA00022722"/>
    </source>
</evidence>
<dbReference type="Gene3D" id="3.30.70.270">
    <property type="match status" value="1"/>
</dbReference>
<evidence type="ECO:0000256" key="6">
    <source>
        <dbReference type="ARBA" id="ARBA00022918"/>
    </source>
</evidence>
<evidence type="ECO:0000313" key="11">
    <source>
        <dbReference type="EMBL" id="SPD30579.1"/>
    </source>
</evidence>
<dbReference type="InterPro" id="IPR005162">
    <property type="entry name" value="Retrotrans_gag_dom"/>
</dbReference>
<evidence type="ECO:0000256" key="2">
    <source>
        <dbReference type="ARBA" id="ARBA00022695"/>
    </source>
</evidence>
<keyword evidence="6" id="KW-0695">RNA-directed DNA polymerase</keyword>
<dbReference type="GO" id="GO:0003964">
    <property type="term" value="F:RNA-directed DNA polymerase activity"/>
    <property type="evidence" value="ECO:0007669"/>
    <property type="project" value="UniProtKB-KW"/>
</dbReference>
<protein>
    <recommendedName>
        <fullName evidence="12">Reverse transcriptase</fullName>
    </recommendedName>
</protein>
<dbReference type="InterPro" id="IPR000477">
    <property type="entry name" value="RT_dom"/>
</dbReference>
<dbReference type="PANTHER" id="PTHR48475:SF2">
    <property type="entry name" value="RIBONUCLEASE H"/>
    <property type="match status" value="1"/>
</dbReference>
<feature type="region of interest" description="Disordered" evidence="7">
    <location>
        <begin position="56"/>
        <end position="97"/>
    </location>
</feature>
<feature type="compositionally biased region" description="Polar residues" evidence="7">
    <location>
        <begin position="72"/>
        <end position="88"/>
    </location>
</feature>
<evidence type="ECO:0000256" key="1">
    <source>
        <dbReference type="ARBA" id="ARBA00022679"/>
    </source>
</evidence>
<dbReference type="Pfam" id="PF17917">
    <property type="entry name" value="RT_RNaseH"/>
    <property type="match status" value="1"/>
</dbReference>
<evidence type="ECO:0000256" key="4">
    <source>
        <dbReference type="ARBA" id="ARBA00022759"/>
    </source>
</evidence>
<dbReference type="InterPro" id="IPR041373">
    <property type="entry name" value="RT_RNaseH"/>
</dbReference>
<dbReference type="Pfam" id="PF00078">
    <property type="entry name" value="RVT_1"/>
    <property type="match status" value="1"/>
</dbReference>
<dbReference type="InterPro" id="IPR043502">
    <property type="entry name" value="DNA/RNA_pol_sf"/>
</dbReference>
<dbReference type="AlphaFoldDB" id="A0A2N9J2B1"/>
<dbReference type="PANTHER" id="PTHR48475">
    <property type="entry name" value="RIBONUCLEASE H"/>
    <property type="match status" value="1"/>
</dbReference>
<evidence type="ECO:0000259" key="8">
    <source>
        <dbReference type="Pfam" id="PF00078"/>
    </source>
</evidence>
<feature type="domain" description="Reverse transcriptase" evidence="8">
    <location>
        <begin position="612"/>
        <end position="667"/>
    </location>
</feature>
<evidence type="ECO:0008006" key="12">
    <source>
        <dbReference type="Google" id="ProtNLM"/>
    </source>
</evidence>
<dbReference type="GO" id="GO:0016787">
    <property type="term" value="F:hydrolase activity"/>
    <property type="evidence" value="ECO:0007669"/>
    <property type="project" value="UniProtKB-KW"/>
</dbReference>
<keyword evidence="4" id="KW-0255">Endonuclease</keyword>
<dbReference type="InterPro" id="IPR043128">
    <property type="entry name" value="Rev_trsase/Diguanyl_cyclase"/>
</dbReference>
<dbReference type="CDD" id="cd00303">
    <property type="entry name" value="retropepsin_like"/>
    <property type="match status" value="1"/>
</dbReference>
<feature type="domain" description="Retrotransposon gag" evidence="9">
    <location>
        <begin position="164"/>
        <end position="254"/>
    </location>
</feature>
<dbReference type="Gene3D" id="3.30.420.10">
    <property type="entry name" value="Ribonuclease H-like superfamily/Ribonuclease H"/>
    <property type="match status" value="1"/>
</dbReference>
<keyword evidence="3" id="KW-0540">Nuclease</keyword>
<proteinExistence type="predicted"/>
<dbReference type="SUPFAM" id="SSF56672">
    <property type="entry name" value="DNA/RNA polymerases"/>
    <property type="match status" value="1"/>
</dbReference>
<keyword evidence="5" id="KW-0378">Hydrolase</keyword>